<dbReference type="GeneID" id="112682715"/>
<sequence>MLNKSLYVMWVHVTTIPRLELCGAVLLTNNCRSTYRCRTCNGNHHSLLYFEKKKRTEEKEQFKGQQPDKDKNGGRRQCRAILDSGSQVNFVSKRYANLLQLTCKKSLLPISCIEDNWLRAKSCSELKVESRTNEFSIKISCYVLPNIVGELAPCSEPAGGWRIQGAVSPFLADPDFHRPQAIDLLIGGGSFFDVLETKKITLNTGSVTLHESCFEWLVTGELSNQHLLTPISIGQTIEEDWKALSSIENGSYGRVSKANKRCQEEQETIQHFKQYTMRDEEGRFIVRLPTKQVISEIGTTLPKVTARFLNVEKRLQHDEHLKAEYI</sequence>
<dbReference type="RefSeq" id="XP_025409191.1">
    <property type="nucleotide sequence ID" value="XM_025553406.1"/>
</dbReference>
<accession>A0A8B8FF65</accession>
<dbReference type="OrthoDB" id="6628065at2759"/>
<name>A0A8B8FF65_9HEMI</name>
<gene>
    <name evidence="2" type="primary">LOC112682715</name>
</gene>
<dbReference type="Proteomes" id="UP000694846">
    <property type="component" value="Unplaced"/>
</dbReference>
<dbReference type="PANTHER" id="PTHR47331:SF1">
    <property type="entry name" value="GAG-LIKE PROTEIN"/>
    <property type="match status" value="1"/>
</dbReference>
<evidence type="ECO:0000313" key="2">
    <source>
        <dbReference type="RefSeq" id="XP_025409191.1"/>
    </source>
</evidence>
<dbReference type="AlphaFoldDB" id="A0A8B8FF65"/>
<reference evidence="2" key="1">
    <citation type="submission" date="2025-08" db="UniProtKB">
        <authorList>
            <consortium name="RefSeq"/>
        </authorList>
    </citation>
    <scope>IDENTIFICATION</scope>
    <source>
        <tissue evidence="2">Whole body</tissue>
    </source>
</reference>
<proteinExistence type="predicted"/>
<organism evidence="1 2">
    <name type="scientific">Sipha flava</name>
    <name type="common">yellow sugarcane aphid</name>
    <dbReference type="NCBI Taxonomy" id="143950"/>
    <lineage>
        <taxon>Eukaryota</taxon>
        <taxon>Metazoa</taxon>
        <taxon>Ecdysozoa</taxon>
        <taxon>Arthropoda</taxon>
        <taxon>Hexapoda</taxon>
        <taxon>Insecta</taxon>
        <taxon>Pterygota</taxon>
        <taxon>Neoptera</taxon>
        <taxon>Paraneoptera</taxon>
        <taxon>Hemiptera</taxon>
        <taxon>Sternorrhyncha</taxon>
        <taxon>Aphidomorpha</taxon>
        <taxon>Aphidoidea</taxon>
        <taxon>Aphididae</taxon>
        <taxon>Sipha</taxon>
    </lineage>
</organism>
<dbReference type="PANTHER" id="PTHR47331">
    <property type="entry name" value="PHD-TYPE DOMAIN-CONTAINING PROTEIN"/>
    <property type="match status" value="1"/>
</dbReference>
<protein>
    <submittedName>
        <fullName evidence="2">Uncharacterized protein LOC112682715</fullName>
    </submittedName>
</protein>
<keyword evidence="1" id="KW-1185">Reference proteome</keyword>
<evidence type="ECO:0000313" key="1">
    <source>
        <dbReference type="Proteomes" id="UP000694846"/>
    </source>
</evidence>